<evidence type="ECO:0000313" key="3">
    <source>
        <dbReference type="Proteomes" id="UP001234178"/>
    </source>
</evidence>
<comment type="caution">
    <text evidence="2">The sequence shown here is derived from an EMBL/GenBank/DDBJ whole genome shotgun (WGS) entry which is preliminary data.</text>
</comment>
<dbReference type="EMBL" id="JAOYFB010000036">
    <property type="protein sequence ID" value="KAK4019319.1"/>
    <property type="molecule type" value="Genomic_DNA"/>
</dbReference>
<dbReference type="Proteomes" id="UP001234178">
    <property type="component" value="Unassembled WGS sequence"/>
</dbReference>
<name>A0ABR0A2X0_9CRUS</name>
<feature type="signal peptide" evidence="1">
    <location>
        <begin position="1"/>
        <end position="24"/>
    </location>
</feature>
<reference evidence="2 3" key="1">
    <citation type="journal article" date="2023" name="Nucleic Acids Res.">
        <title>The hologenome of Daphnia magna reveals possible DNA methylation and microbiome-mediated evolution of the host genome.</title>
        <authorList>
            <person name="Chaturvedi A."/>
            <person name="Li X."/>
            <person name="Dhandapani V."/>
            <person name="Marshall H."/>
            <person name="Kissane S."/>
            <person name="Cuenca-Cambronero M."/>
            <person name="Asole G."/>
            <person name="Calvet F."/>
            <person name="Ruiz-Romero M."/>
            <person name="Marangio P."/>
            <person name="Guigo R."/>
            <person name="Rago D."/>
            <person name="Mirbahai L."/>
            <person name="Eastwood N."/>
            <person name="Colbourne J.K."/>
            <person name="Zhou J."/>
            <person name="Mallon E."/>
            <person name="Orsini L."/>
        </authorList>
    </citation>
    <scope>NUCLEOTIDE SEQUENCE [LARGE SCALE GENOMIC DNA]</scope>
    <source>
        <strain evidence="2">LRV0_1</strain>
    </source>
</reference>
<evidence type="ECO:0000256" key="1">
    <source>
        <dbReference type="SAM" id="SignalP"/>
    </source>
</evidence>
<proteinExistence type="predicted"/>
<keyword evidence="1" id="KW-0732">Signal</keyword>
<organism evidence="2 3">
    <name type="scientific">Daphnia magna</name>
    <dbReference type="NCBI Taxonomy" id="35525"/>
    <lineage>
        <taxon>Eukaryota</taxon>
        <taxon>Metazoa</taxon>
        <taxon>Ecdysozoa</taxon>
        <taxon>Arthropoda</taxon>
        <taxon>Crustacea</taxon>
        <taxon>Branchiopoda</taxon>
        <taxon>Diplostraca</taxon>
        <taxon>Cladocera</taxon>
        <taxon>Anomopoda</taxon>
        <taxon>Daphniidae</taxon>
        <taxon>Daphnia</taxon>
    </lineage>
</organism>
<sequence length="199" mass="23822">MRFRSIFIICCLLVVFEVVHQVTADQSDRWNFKRPLQAFSEMVLRYRHAFTSKMSPKRKNFVNLRESHHPAQWPWLSAVTSPSSDCKIAQVDKFYRVSYPINQAVRDYSPHNEEWRPKVQQQFRSVWSSADEEKNPPKLHNVDTNPFWPGDKTTGYKELKSDKNSYLMALEHFRLRCEMLMDPYDCIYSSQLNRLKYKY</sequence>
<evidence type="ECO:0000313" key="2">
    <source>
        <dbReference type="EMBL" id="KAK4019319.1"/>
    </source>
</evidence>
<accession>A0ABR0A2X0</accession>
<keyword evidence="3" id="KW-1185">Reference proteome</keyword>
<gene>
    <name evidence="2" type="ORF">OUZ56_001344</name>
</gene>
<feature type="chain" id="PRO_5045318060" evidence="1">
    <location>
        <begin position="25"/>
        <end position="199"/>
    </location>
</feature>
<protein>
    <submittedName>
        <fullName evidence="2">Uncharacterized protein</fullName>
    </submittedName>
</protein>